<reference evidence="3 5" key="3">
    <citation type="submission" date="2018-07" db="EMBL/GenBank/DDBJ databases">
        <title>Genomic and Epidemiologic Investigation of an Indolent Hospital Outbreak.</title>
        <authorList>
            <person name="Johnson R.C."/>
            <person name="Deming C."/>
            <person name="Conlan S."/>
            <person name="Zellmer C.J."/>
            <person name="Michelin A.V."/>
            <person name="Lee-Lin S."/>
            <person name="Thomas P.J."/>
            <person name="Park M."/>
            <person name="Weingarten R.A."/>
            <person name="Less J."/>
            <person name="Dekker J.P."/>
            <person name="Frank K.M."/>
            <person name="Musser K.A."/>
            <person name="Mcquiston J.R."/>
            <person name="Henderson D.K."/>
            <person name="Lau A.F."/>
            <person name="Palmore T.N."/>
            <person name="Segre J.A."/>
        </authorList>
    </citation>
    <scope>NUCLEOTIDE SEQUENCE [LARGE SCALE GENOMIC DNA]</scope>
    <source>
        <strain evidence="3 5">SK-NIH.Env10_0317</strain>
    </source>
</reference>
<protein>
    <submittedName>
        <fullName evidence="2">Membrane dipeptidase</fullName>
    </submittedName>
</protein>
<sequence>MQSLLPILPFLLATAQAAPPPDAAIAARVDRVLSAAPVIDGHNDLAWELRKAYEGKVEAVDLTRDTANLEKPLQTDIPRLRKGHVGGQFWSLYIPADVTGPEAVQATLDQIDIVQRVVAANPRVFIMAETAADVRKAKSEGRIAALLGIEGGHQFGGRLSVLRQFRELGVLYTTLTHGKSLSWADSATDTPRSGGLSPFGRQVVAEMNRIGMIVDISHVSDATMAAVLAATRAPVIASHSSARAVADRPRNIPDTLLRGIAENGGVVMVNFYPAFLSTAWNEWDNARTAFVKASGLPATPAGPRSTPALVAWEREHPEPRVDVRTVADHVEHIARVAGHDHVGLGADYDGISGTGPVGMKGVDSYPLLFAELARRGWSDTDLAKLAQGNILRVMERVEAVARDTASLPPIDANDPG</sequence>
<dbReference type="RefSeq" id="WP_075151788.1">
    <property type="nucleotide sequence ID" value="NZ_CP018820.1"/>
</dbReference>
<evidence type="ECO:0000313" key="3">
    <source>
        <dbReference type="EMBL" id="RSV04693.1"/>
    </source>
</evidence>
<evidence type="ECO:0000313" key="5">
    <source>
        <dbReference type="Proteomes" id="UP000286681"/>
    </source>
</evidence>
<proteinExistence type="predicted"/>
<organism evidence="2 4">
    <name type="scientific">Sphingomonas koreensis</name>
    <dbReference type="NCBI Taxonomy" id="93064"/>
    <lineage>
        <taxon>Bacteria</taxon>
        <taxon>Pseudomonadati</taxon>
        <taxon>Pseudomonadota</taxon>
        <taxon>Alphaproteobacteria</taxon>
        <taxon>Sphingomonadales</taxon>
        <taxon>Sphingomonadaceae</taxon>
        <taxon>Sphingomonas</taxon>
    </lineage>
</organism>
<reference evidence="4" key="2">
    <citation type="submission" date="2016-12" db="EMBL/GenBank/DDBJ databases">
        <title>Whole genome sequencing of Sphingomonas sp. ABOJV.</title>
        <authorList>
            <person name="Conlan S."/>
            <person name="Thomas P.J."/>
            <person name="Mullikin J."/>
            <person name="Palmore T.N."/>
            <person name="Frank K.M."/>
            <person name="Segre J.A."/>
        </authorList>
    </citation>
    <scope>NUCLEOTIDE SEQUENCE [LARGE SCALE GENOMIC DNA]</scope>
    <source>
        <strain evidence="4">ABOJV</strain>
    </source>
</reference>
<dbReference type="PANTHER" id="PTHR10443">
    <property type="entry name" value="MICROSOMAL DIPEPTIDASE"/>
    <property type="match status" value="1"/>
</dbReference>
<keyword evidence="4" id="KW-1185">Reference proteome</keyword>
<evidence type="ECO:0000313" key="2">
    <source>
        <dbReference type="EMBL" id="APR53116.1"/>
    </source>
</evidence>
<dbReference type="GO" id="GO:0006508">
    <property type="term" value="P:proteolysis"/>
    <property type="evidence" value="ECO:0007669"/>
    <property type="project" value="InterPro"/>
</dbReference>
<accession>A0A1L6JB67</accession>
<dbReference type="PANTHER" id="PTHR10443:SF12">
    <property type="entry name" value="DIPEPTIDASE"/>
    <property type="match status" value="1"/>
</dbReference>
<feature type="chain" id="PRO_5041864562" evidence="1">
    <location>
        <begin position="18"/>
        <end position="416"/>
    </location>
</feature>
<dbReference type="Pfam" id="PF01244">
    <property type="entry name" value="Peptidase_M19"/>
    <property type="match status" value="1"/>
</dbReference>
<evidence type="ECO:0000313" key="4">
    <source>
        <dbReference type="Proteomes" id="UP000185161"/>
    </source>
</evidence>
<dbReference type="GO" id="GO:0070573">
    <property type="term" value="F:metallodipeptidase activity"/>
    <property type="evidence" value="ECO:0007669"/>
    <property type="project" value="InterPro"/>
</dbReference>
<dbReference type="EMBL" id="QQWO01000005">
    <property type="protein sequence ID" value="RSV04693.1"/>
    <property type="molecule type" value="Genomic_DNA"/>
</dbReference>
<reference evidence="2" key="1">
    <citation type="submission" date="2016-12" db="EMBL/GenBank/DDBJ databases">
        <title>Whole genome sequencing of Sphingomonas koreensis.</title>
        <authorList>
            <person name="Conlan S."/>
            <person name="Thomas P.J."/>
            <person name="Mullikin J."/>
            <person name="Palmore T.N."/>
            <person name="Frank K.M."/>
            <person name="Segre J.A."/>
        </authorList>
    </citation>
    <scope>NUCLEOTIDE SEQUENCE</scope>
    <source>
        <strain evidence="2">ABOJV</strain>
    </source>
</reference>
<dbReference type="GeneID" id="44133362"/>
<feature type="signal peptide" evidence="1">
    <location>
        <begin position="1"/>
        <end position="17"/>
    </location>
</feature>
<dbReference type="InterPro" id="IPR008257">
    <property type="entry name" value="Pept_M19"/>
</dbReference>
<evidence type="ECO:0000256" key="1">
    <source>
        <dbReference type="SAM" id="SignalP"/>
    </source>
</evidence>
<dbReference type="AlphaFoldDB" id="A0A1L6JB67"/>
<dbReference type="InterPro" id="IPR032466">
    <property type="entry name" value="Metal_Hydrolase"/>
</dbReference>
<dbReference type="Proteomes" id="UP000185161">
    <property type="component" value="Chromosome"/>
</dbReference>
<name>A0A1L6JB67_9SPHN</name>
<dbReference type="PROSITE" id="PS51365">
    <property type="entry name" value="RENAL_DIPEPTIDASE_2"/>
    <property type="match status" value="1"/>
</dbReference>
<keyword evidence="1" id="KW-0732">Signal</keyword>
<dbReference type="SUPFAM" id="SSF51556">
    <property type="entry name" value="Metallo-dependent hydrolases"/>
    <property type="match status" value="1"/>
</dbReference>
<dbReference type="OrthoDB" id="9804920at2"/>
<dbReference type="KEGG" id="skr:BRX40_12370"/>
<dbReference type="CDD" id="cd01301">
    <property type="entry name" value="rDP_like"/>
    <property type="match status" value="1"/>
</dbReference>
<dbReference type="EMBL" id="CP018820">
    <property type="protein sequence ID" value="APR53116.1"/>
    <property type="molecule type" value="Genomic_DNA"/>
</dbReference>
<dbReference type="Proteomes" id="UP000286681">
    <property type="component" value="Unassembled WGS sequence"/>
</dbReference>
<dbReference type="STRING" id="93064.BRX40_12370"/>
<dbReference type="Gene3D" id="3.20.20.140">
    <property type="entry name" value="Metal-dependent hydrolases"/>
    <property type="match status" value="1"/>
</dbReference>
<gene>
    <name evidence="2" type="ORF">BRX40_12370</name>
    <name evidence="3" type="ORF">CA257_07150</name>
</gene>